<dbReference type="PANTHER" id="PTHR12526">
    <property type="entry name" value="GLYCOSYLTRANSFERASE"/>
    <property type="match status" value="1"/>
</dbReference>
<reference evidence="4" key="1">
    <citation type="journal article" date="2019" name="Int. J. Syst. Evol. Microbiol.">
        <title>The Global Catalogue of Microorganisms (GCM) 10K type strain sequencing project: providing services to taxonomists for standard genome sequencing and annotation.</title>
        <authorList>
            <consortium name="The Broad Institute Genomics Platform"/>
            <consortium name="The Broad Institute Genome Sequencing Center for Infectious Disease"/>
            <person name="Wu L."/>
            <person name="Ma J."/>
        </authorList>
    </citation>
    <scope>NUCLEOTIDE SEQUENCE [LARGE SCALE GENOMIC DNA]</scope>
    <source>
        <strain evidence="4">JCM 17068</strain>
    </source>
</reference>
<organism evidence="3 4">
    <name type="scientific">Flavobacterium chungnamense</name>
    <dbReference type="NCBI Taxonomy" id="706182"/>
    <lineage>
        <taxon>Bacteria</taxon>
        <taxon>Pseudomonadati</taxon>
        <taxon>Bacteroidota</taxon>
        <taxon>Flavobacteriia</taxon>
        <taxon>Flavobacteriales</taxon>
        <taxon>Flavobacteriaceae</taxon>
        <taxon>Flavobacterium</taxon>
    </lineage>
</organism>
<dbReference type="Gene3D" id="3.40.50.2000">
    <property type="entry name" value="Glycogen Phosphorylase B"/>
    <property type="match status" value="2"/>
</dbReference>
<evidence type="ECO:0000313" key="3">
    <source>
        <dbReference type="EMBL" id="GAA4053896.1"/>
    </source>
</evidence>
<evidence type="ECO:0000313" key="4">
    <source>
        <dbReference type="Proteomes" id="UP001500426"/>
    </source>
</evidence>
<keyword evidence="4" id="KW-1185">Reference proteome</keyword>
<protein>
    <submittedName>
        <fullName evidence="3">Glycosyltransferase family 4 protein</fullName>
    </submittedName>
</protein>
<dbReference type="SUPFAM" id="SSF53756">
    <property type="entry name" value="UDP-Glycosyltransferase/glycogen phosphorylase"/>
    <property type="match status" value="1"/>
</dbReference>
<proteinExistence type="predicted"/>
<dbReference type="Proteomes" id="UP001500426">
    <property type="component" value="Unassembled WGS sequence"/>
</dbReference>
<evidence type="ECO:0000259" key="1">
    <source>
        <dbReference type="Pfam" id="PF00534"/>
    </source>
</evidence>
<dbReference type="RefSeq" id="WP_345094220.1">
    <property type="nucleotide sequence ID" value="NZ_BAABCS010000019.1"/>
</dbReference>
<feature type="domain" description="Glycosyl transferase family 1" evidence="1">
    <location>
        <begin position="179"/>
        <end position="334"/>
    </location>
</feature>
<comment type="caution">
    <text evidence="3">The sequence shown here is derived from an EMBL/GenBank/DDBJ whole genome shotgun (WGS) entry which is preliminary data.</text>
</comment>
<dbReference type="EMBL" id="BAABCS010000019">
    <property type="protein sequence ID" value="GAA4053896.1"/>
    <property type="molecule type" value="Genomic_DNA"/>
</dbReference>
<sequence length="355" mass="40511">MKKILIIAPSRKMGGIERALSVLSNEFIKKNVKVTYVSCLNSISFYELDAAVIVKEPNFKRSGGLLNKILFYPRLFLYLRKQIKIEKPNSVLCFGDLFNPLALMASIGLKVPVYISDRTSPDFKFPKYINWLKKIFYPKASGFIAQTQRSFDYKRKEFGVHFNQIIIPNAIRAIKKYDVEKEKIIFYAGRFSWEKNPEALVRAFANISEKENWQLVMAGEGPQLELIKNLTSELKIIDQVLFLGAITTIDEWLCKASVFVLPSLLEGFPNALCEAMSAGLPVVCFDSIPYESLFEPGVSGEVVPLGDIEGLSKTLQKLMTDKTLREQFSKEASQRARNWKKDVIVDKYMEFLKLL</sequence>
<dbReference type="InterPro" id="IPR028098">
    <property type="entry name" value="Glyco_trans_4-like_N"/>
</dbReference>
<accession>A0ABP7UVF3</accession>
<feature type="domain" description="Glycosyltransferase subfamily 4-like N-terminal" evidence="2">
    <location>
        <begin position="13"/>
        <end position="171"/>
    </location>
</feature>
<dbReference type="InterPro" id="IPR001296">
    <property type="entry name" value="Glyco_trans_1"/>
</dbReference>
<dbReference type="PANTHER" id="PTHR12526:SF630">
    <property type="entry name" value="GLYCOSYLTRANSFERASE"/>
    <property type="match status" value="1"/>
</dbReference>
<evidence type="ECO:0000259" key="2">
    <source>
        <dbReference type="Pfam" id="PF13439"/>
    </source>
</evidence>
<dbReference type="Pfam" id="PF00534">
    <property type="entry name" value="Glycos_transf_1"/>
    <property type="match status" value="1"/>
</dbReference>
<dbReference type="Pfam" id="PF13439">
    <property type="entry name" value="Glyco_transf_4"/>
    <property type="match status" value="1"/>
</dbReference>
<name>A0ABP7UVF3_9FLAO</name>
<gene>
    <name evidence="3" type="ORF">GCM10022388_20420</name>
</gene>